<proteinExistence type="predicted"/>
<feature type="non-terminal residue" evidence="1">
    <location>
        <position position="1"/>
    </location>
</feature>
<comment type="caution">
    <text evidence="1">The sequence shown here is derived from an EMBL/GenBank/DDBJ whole genome shotgun (WGS) entry which is preliminary data.</text>
</comment>
<evidence type="ECO:0000313" key="1">
    <source>
        <dbReference type="EMBL" id="KAI8033840.1"/>
    </source>
</evidence>
<organism evidence="1 2">
    <name type="scientific">Drosophila gunungcola</name>
    <name type="common">fruit fly</name>
    <dbReference type="NCBI Taxonomy" id="103775"/>
    <lineage>
        <taxon>Eukaryota</taxon>
        <taxon>Metazoa</taxon>
        <taxon>Ecdysozoa</taxon>
        <taxon>Arthropoda</taxon>
        <taxon>Hexapoda</taxon>
        <taxon>Insecta</taxon>
        <taxon>Pterygota</taxon>
        <taxon>Neoptera</taxon>
        <taxon>Endopterygota</taxon>
        <taxon>Diptera</taxon>
        <taxon>Brachycera</taxon>
        <taxon>Muscomorpha</taxon>
        <taxon>Ephydroidea</taxon>
        <taxon>Drosophilidae</taxon>
        <taxon>Drosophila</taxon>
        <taxon>Sophophora</taxon>
    </lineage>
</organism>
<protein>
    <submittedName>
        <fullName evidence="1">Uncharacterized protein</fullName>
    </submittedName>
</protein>
<accession>A0A9P9YBW3</accession>
<reference evidence="1" key="1">
    <citation type="journal article" date="2023" name="Genome Biol. Evol.">
        <title>Long-read-based Genome Assembly of Drosophila gunungcola Reveals Fewer Chemosensory Genes in Flower-breeding Species.</title>
        <authorList>
            <person name="Negi A."/>
            <person name="Liao B.Y."/>
            <person name="Yeh S.D."/>
        </authorList>
    </citation>
    <scope>NUCLEOTIDE SEQUENCE</scope>
    <source>
        <strain evidence="1">Sukarami</strain>
    </source>
</reference>
<sequence length="103" mass="11600">QSHFVCAQSTLTQKKSAADLVRIRNEINFGPFRELPRIEMYVESRRAIIAKSKRTFLLPHPFEGNALAVCIIEIVKIPSLQLNPSFIIGGWPIKGGDLAQRLQ</sequence>
<name>A0A9P9YBW3_9MUSC</name>
<keyword evidence="2" id="KW-1185">Reference proteome</keyword>
<dbReference type="EMBL" id="JAMKOV010000098">
    <property type="protein sequence ID" value="KAI8033840.1"/>
    <property type="molecule type" value="Genomic_DNA"/>
</dbReference>
<dbReference type="Proteomes" id="UP001059596">
    <property type="component" value="Unassembled WGS sequence"/>
</dbReference>
<evidence type="ECO:0000313" key="2">
    <source>
        <dbReference type="Proteomes" id="UP001059596"/>
    </source>
</evidence>
<gene>
    <name evidence="1" type="ORF">M5D96_013424</name>
</gene>
<dbReference type="AlphaFoldDB" id="A0A9P9YBW3"/>